<sequence length="278" mass="31702">MLEIRNLQDLPISVYDEGLIEADDALRPFAWTEVFLTAINQEPNQIIWHIWPMTNTVILGMLDQQLPYLNLAKQVLKERNYYPVVRNIGGLAVVADEGILNFSLIIPDQFSERISIVNAYLMMVELIRATFSDYYHPIEYVEIERSYCPGNFDLSIAGRKFAGIAQRRIKKGIVVSIYLSVCGDQAARGQLIKAFYEAGTQGKITKVSYPQIDPKCMATLSELLETPFTVAEVLERLRLTLRQLGFSLTEKRPDQALLTDFDAVYERMQLEVARKEGK</sequence>
<dbReference type="Gene3D" id="3.30.930.10">
    <property type="entry name" value="Bira Bifunctional Protein, Domain 2"/>
    <property type="match status" value="1"/>
</dbReference>
<dbReference type="PANTHER" id="PTHR43679:SF2">
    <property type="entry name" value="OCTANOYL-[GCVH]:PROTEIN N-OCTANOYLTRANSFERASE"/>
    <property type="match status" value="1"/>
</dbReference>
<dbReference type="GO" id="GO:0009249">
    <property type="term" value="P:protein lipoylation"/>
    <property type="evidence" value="ECO:0007669"/>
    <property type="project" value="UniProtKB-UniRule"/>
</dbReference>
<evidence type="ECO:0000256" key="1">
    <source>
        <dbReference type="ARBA" id="ARBA00022679"/>
    </source>
</evidence>
<dbReference type="EC" id="2.3.1.204" evidence="3"/>
<dbReference type="InterPro" id="IPR004143">
    <property type="entry name" value="BPL_LPL_catalytic"/>
</dbReference>
<protein>
    <recommendedName>
        <fullName evidence="3">Octanoyl-[GcvH]:protein N-octanoyltransferase</fullName>
        <ecNumber evidence="3">2.3.1.204</ecNumber>
    </recommendedName>
    <alternativeName>
        <fullName evidence="3">Octanoyl-[GcvH]:E2 amidotransferase</fullName>
    </alternativeName>
</protein>
<comment type="pathway">
    <text evidence="3">Protein modification; protein lipoylation via endogenous pathway; protein N(6)-(lipoyl)lysine from octanoyl-[acyl-carrier-protein].</text>
</comment>
<dbReference type="PANTHER" id="PTHR43679">
    <property type="entry name" value="OCTANOYLTRANSFERASE LIPM-RELATED"/>
    <property type="match status" value="1"/>
</dbReference>
<dbReference type="AlphaFoldDB" id="A0A3P5Y2Z3"/>
<keyword evidence="2 3" id="KW-0012">Acyltransferase</keyword>
<feature type="site" description="Lowers pKa of active site Cys" evidence="3">
    <location>
        <position position="160"/>
    </location>
</feature>
<keyword evidence="6" id="KW-1185">Reference proteome</keyword>
<feature type="active site" description="Acyl-thioester intermediate" evidence="3">
    <location>
        <position position="148"/>
    </location>
</feature>
<evidence type="ECO:0000256" key="2">
    <source>
        <dbReference type="ARBA" id="ARBA00023315"/>
    </source>
</evidence>
<comment type="function">
    <text evidence="3">Catalyzes the amidotransfer (transamidation) of the octanoyl moiety from octanoyl-GcvH to the lipoyl domain of the E2 subunit of lipoate-dependent enzymes.</text>
</comment>
<dbReference type="InterPro" id="IPR024897">
    <property type="entry name" value="LipL"/>
</dbReference>
<feature type="domain" description="BPL/LPL catalytic" evidence="4">
    <location>
        <begin position="40"/>
        <end position="228"/>
    </location>
</feature>
<name>A0A3P5Y2Z3_STRCB</name>
<dbReference type="Proteomes" id="UP000280759">
    <property type="component" value="Unassembled WGS sequence"/>
</dbReference>
<comment type="miscellaneous">
    <text evidence="3">The reaction proceeds via a thioester-linked acyl-enzyme intermediate.</text>
</comment>
<comment type="catalytic activity">
    <reaction evidence="3">
        <text>N(6)-octanoyl-L-lysyl-[glycine-cleavage complex H protein] + L-lysyl-[lipoyl-carrier protein] = N(6)-octanoyl-L-lysyl-[lipoyl-carrier protein] + L-lysyl-[glycine-cleavage complex H protein]</text>
        <dbReference type="Rhea" id="RHEA:20213"/>
        <dbReference type="Rhea" id="RHEA-COMP:10500"/>
        <dbReference type="Rhea" id="RHEA-COMP:10501"/>
        <dbReference type="Rhea" id="RHEA-COMP:10503"/>
        <dbReference type="Rhea" id="RHEA-COMP:10504"/>
        <dbReference type="ChEBI" id="CHEBI:29969"/>
        <dbReference type="ChEBI" id="CHEBI:78809"/>
        <dbReference type="EC" id="2.3.1.204"/>
    </reaction>
</comment>
<dbReference type="InterPro" id="IPR045864">
    <property type="entry name" value="aa-tRNA-synth_II/BPL/LPL"/>
</dbReference>
<dbReference type="PROSITE" id="PS51733">
    <property type="entry name" value="BPL_LPL_CATALYTIC"/>
    <property type="match status" value="1"/>
</dbReference>
<dbReference type="HAMAP" id="MF_02119">
    <property type="entry name" value="LipL"/>
    <property type="match status" value="1"/>
</dbReference>
<proteinExistence type="inferred from homology"/>
<organism evidence="5 6">
    <name type="scientific">Streptococcus canis</name>
    <dbReference type="NCBI Taxonomy" id="1329"/>
    <lineage>
        <taxon>Bacteria</taxon>
        <taxon>Bacillati</taxon>
        <taxon>Bacillota</taxon>
        <taxon>Bacilli</taxon>
        <taxon>Lactobacillales</taxon>
        <taxon>Streptococcaceae</taxon>
        <taxon>Streptococcus</taxon>
    </lineage>
</organism>
<evidence type="ECO:0000259" key="4">
    <source>
        <dbReference type="PROSITE" id="PS51733"/>
    </source>
</evidence>
<gene>
    <name evidence="3 5" type="primary">lipL</name>
    <name evidence="5" type="ORF">FMV2238Y02_06960</name>
</gene>
<dbReference type="RefSeq" id="WP_125074012.1">
    <property type="nucleotide sequence ID" value="NZ_CP053792.1"/>
</dbReference>
<reference evidence="5 6" key="1">
    <citation type="submission" date="2018-10" db="EMBL/GenBank/DDBJ databases">
        <authorList>
            <consortium name="Molecular Microbiology and Infection Unit (UMMI)"/>
            <person name="Machado M."/>
        </authorList>
    </citation>
    <scope>NUCLEOTIDE SEQUENCE [LARGE SCALE GENOMIC DNA]</scope>
    <source>
        <strain evidence="5">FMV2238.02</strain>
    </source>
</reference>
<dbReference type="GO" id="GO:0033819">
    <property type="term" value="F:lipoyl(octanoyl) transferase activity"/>
    <property type="evidence" value="ECO:0007669"/>
    <property type="project" value="InterPro"/>
</dbReference>
<accession>A0A3P5Y2Z3</accession>
<evidence type="ECO:0000256" key="3">
    <source>
        <dbReference type="HAMAP-Rule" id="MF_02119"/>
    </source>
</evidence>
<dbReference type="SUPFAM" id="SSF55681">
    <property type="entry name" value="Class II aaRS and biotin synthetases"/>
    <property type="match status" value="1"/>
</dbReference>
<evidence type="ECO:0000313" key="5">
    <source>
        <dbReference type="EMBL" id="VDC42256.1"/>
    </source>
</evidence>
<dbReference type="EMBL" id="UXEP01000008">
    <property type="protein sequence ID" value="VDC42256.1"/>
    <property type="molecule type" value="Genomic_DNA"/>
</dbReference>
<keyword evidence="1 3" id="KW-0808">Transferase</keyword>
<comment type="similarity">
    <text evidence="3">Belongs to the octanoyltransferase LipL family.</text>
</comment>
<dbReference type="GO" id="GO:0009107">
    <property type="term" value="P:lipoate biosynthetic process"/>
    <property type="evidence" value="ECO:0007669"/>
    <property type="project" value="UniProtKB-UniRule"/>
</dbReference>
<dbReference type="Pfam" id="PF21948">
    <property type="entry name" value="LplA-B_cat"/>
    <property type="match status" value="1"/>
</dbReference>
<dbReference type="InterPro" id="IPR050664">
    <property type="entry name" value="Octanoyltrans_LipM/LipL"/>
</dbReference>
<dbReference type="CDD" id="cd16443">
    <property type="entry name" value="LplA"/>
    <property type="match status" value="1"/>
</dbReference>
<evidence type="ECO:0000313" key="6">
    <source>
        <dbReference type="Proteomes" id="UP000280759"/>
    </source>
</evidence>